<dbReference type="Proteomes" id="UP000187209">
    <property type="component" value="Unassembled WGS sequence"/>
</dbReference>
<gene>
    <name evidence="8" type="ORF">SteCoe_28193</name>
</gene>
<evidence type="ECO:0000313" key="8">
    <source>
        <dbReference type="EMBL" id="OMJ73186.1"/>
    </source>
</evidence>
<feature type="region of interest" description="Disordered" evidence="7">
    <location>
        <begin position="42"/>
        <end position="72"/>
    </location>
</feature>
<keyword evidence="5" id="KW-0966">Cell projection</keyword>
<evidence type="ECO:0000256" key="3">
    <source>
        <dbReference type="ARBA" id="ARBA00022737"/>
    </source>
</evidence>
<dbReference type="OrthoDB" id="1904536at2759"/>
<keyword evidence="3" id="KW-0677">Repeat</keyword>
<keyword evidence="6" id="KW-0175">Coiled coil</keyword>
<dbReference type="Gene3D" id="3.80.10.10">
    <property type="entry name" value="Ribonuclease Inhibitor"/>
    <property type="match status" value="1"/>
</dbReference>
<dbReference type="AlphaFoldDB" id="A0A1R2B8U3"/>
<protein>
    <submittedName>
        <fullName evidence="8">Uncharacterized protein</fullName>
    </submittedName>
</protein>
<dbReference type="InterPro" id="IPR036149">
    <property type="entry name" value="APC_N_sf"/>
</dbReference>
<dbReference type="PANTHER" id="PTHR45973">
    <property type="entry name" value="PROTEIN PHOSPHATASE 1 REGULATORY SUBUNIT SDS22-RELATED"/>
    <property type="match status" value="1"/>
</dbReference>
<accession>A0A1R2B8U3</accession>
<evidence type="ECO:0000256" key="5">
    <source>
        <dbReference type="ARBA" id="ARBA00023273"/>
    </source>
</evidence>
<keyword evidence="2" id="KW-0433">Leucine-rich repeat</keyword>
<evidence type="ECO:0000256" key="4">
    <source>
        <dbReference type="ARBA" id="ARBA00023069"/>
    </source>
</evidence>
<keyword evidence="4" id="KW-0969">Cilium</keyword>
<dbReference type="PROSITE" id="PS51450">
    <property type="entry name" value="LRR"/>
    <property type="match status" value="3"/>
</dbReference>
<comment type="subcellular location">
    <subcellularLocation>
        <location evidence="1">Cell projection</location>
        <location evidence="1">Cilium</location>
    </subcellularLocation>
</comment>
<dbReference type="SUPFAM" id="SSF52075">
    <property type="entry name" value="Outer arm dynein light chain 1"/>
    <property type="match status" value="1"/>
</dbReference>
<evidence type="ECO:0000256" key="6">
    <source>
        <dbReference type="SAM" id="Coils"/>
    </source>
</evidence>
<dbReference type="Pfam" id="PF12799">
    <property type="entry name" value="LRR_4"/>
    <property type="match status" value="1"/>
</dbReference>
<evidence type="ECO:0000256" key="1">
    <source>
        <dbReference type="ARBA" id="ARBA00004138"/>
    </source>
</evidence>
<dbReference type="EMBL" id="MPUH01000840">
    <property type="protein sequence ID" value="OMJ73186.1"/>
    <property type="molecule type" value="Genomic_DNA"/>
</dbReference>
<keyword evidence="9" id="KW-1185">Reference proteome</keyword>
<dbReference type="InterPro" id="IPR025875">
    <property type="entry name" value="Leu-rich_rpt_4"/>
</dbReference>
<evidence type="ECO:0000256" key="7">
    <source>
        <dbReference type="SAM" id="MobiDB-lite"/>
    </source>
</evidence>
<dbReference type="PANTHER" id="PTHR45973:SF9">
    <property type="entry name" value="LEUCINE-RICH REPEAT-CONTAINING PROTEIN 46"/>
    <property type="match status" value="1"/>
</dbReference>
<name>A0A1R2B8U3_9CILI</name>
<dbReference type="InterPro" id="IPR001611">
    <property type="entry name" value="Leu-rich_rpt"/>
</dbReference>
<reference evidence="8 9" key="1">
    <citation type="submission" date="2016-11" db="EMBL/GenBank/DDBJ databases">
        <title>The macronuclear genome of Stentor coeruleus: a giant cell with tiny introns.</title>
        <authorList>
            <person name="Slabodnick M."/>
            <person name="Ruby J.G."/>
            <person name="Reiff S.B."/>
            <person name="Swart E.C."/>
            <person name="Gosai S."/>
            <person name="Prabakaran S."/>
            <person name="Witkowska E."/>
            <person name="Larue G.E."/>
            <person name="Fisher S."/>
            <person name="Freeman R.M."/>
            <person name="Gunawardena J."/>
            <person name="Chu W."/>
            <person name="Stover N.A."/>
            <person name="Gregory B.D."/>
            <person name="Nowacki M."/>
            <person name="Derisi J."/>
            <person name="Roy S.W."/>
            <person name="Marshall W.F."/>
            <person name="Sood P."/>
        </authorList>
    </citation>
    <scope>NUCLEOTIDE SEQUENCE [LARGE SCALE GENOMIC DNA]</scope>
    <source>
        <strain evidence="8">WM001</strain>
    </source>
</reference>
<dbReference type="InterPro" id="IPR032675">
    <property type="entry name" value="LRR_dom_sf"/>
</dbReference>
<evidence type="ECO:0000256" key="2">
    <source>
        <dbReference type="ARBA" id="ARBA00022614"/>
    </source>
</evidence>
<evidence type="ECO:0000313" key="9">
    <source>
        <dbReference type="Proteomes" id="UP000187209"/>
    </source>
</evidence>
<dbReference type="InterPro" id="IPR050576">
    <property type="entry name" value="Cilia_flagella_integrity"/>
</dbReference>
<comment type="caution">
    <text evidence="8">The sequence shown here is derived from an EMBL/GenBank/DDBJ whole genome shotgun (WGS) entry which is preliminary data.</text>
</comment>
<organism evidence="8 9">
    <name type="scientific">Stentor coeruleus</name>
    <dbReference type="NCBI Taxonomy" id="5963"/>
    <lineage>
        <taxon>Eukaryota</taxon>
        <taxon>Sar</taxon>
        <taxon>Alveolata</taxon>
        <taxon>Ciliophora</taxon>
        <taxon>Postciliodesmatophora</taxon>
        <taxon>Heterotrichea</taxon>
        <taxon>Heterotrichida</taxon>
        <taxon>Stentoridae</taxon>
        <taxon>Stentor</taxon>
    </lineage>
</organism>
<dbReference type="SUPFAM" id="SSF58050">
    <property type="entry name" value="N-terminal coiled coil domain from apc"/>
    <property type="match status" value="1"/>
</dbReference>
<feature type="coiled-coil region" evidence="6">
    <location>
        <begin position="293"/>
        <end position="327"/>
    </location>
</feature>
<proteinExistence type="predicted"/>
<dbReference type="Gene3D" id="1.20.5.10">
    <property type="match status" value="1"/>
</dbReference>
<sequence>MCESKNQSPFEFLVFNSRVALDAQGERARLGCISEAAIKEMGNAENQSSSDNESESRDCSPPPPEATTRKGLSSVLTGIKIPKNPLSDIGDPSEHRLLKITNSPNVGALTELKLNGKGLSQFESSKKLTLSRLYNLSILDLSNNYISDLSDISQCPGLTYLNLSNNLIESLAPLQSLQKLVTLKVSFNKINTIEPLKPCEKIQKLVLHNNQLSSFEVTLNVLKGFPKLSYLSIYSNQCIYKTRDSRTKILSALKLIKLDKILVGDQSSPNPFRRVTCLRKQESTKDPFSISSNDNLTHQVHSLKEENTQLKKELSNAMKILEKLRNEKPDVISK</sequence>